<accession>A0A4S8LCQ4</accession>
<evidence type="ECO:0000313" key="3">
    <source>
        <dbReference type="Proteomes" id="UP000297245"/>
    </source>
</evidence>
<reference evidence="2 3" key="1">
    <citation type="journal article" date="2019" name="Nat. Ecol. Evol.">
        <title>Megaphylogeny resolves global patterns of mushroom evolution.</title>
        <authorList>
            <person name="Varga T."/>
            <person name="Krizsan K."/>
            <person name="Foldi C."/>
            <person name="Dima B."/>
            <person name="Sanchez-Garcia M."/>
            <person name="Sanchez-Ramirez S."/>
            <person name="Szollosi G.J."/>
            <person name="Szarkandi J.G."/>
            <person name="Papp V."/>
            <person name="Albert L."/>
            <person name="Andreopoulos W."/>
            <person name="Angelini C."/>
            <person name="Antonin V."/>
            <person name="Barry K.W."/>
            <person name="Bougher N.L."/>
            <person name="Buchanan P."/>
            <person name="Buyck B."/>
            <person name="Bense V."/>
            <person name="Catcheside P."/>
            <person name="Chovatia M."/>
            <person name="Cooper J."/>
            <person name="Damon W."/>
            <person name="Desjardin D."/>
            <person name="Finy P."/>
            <person name="Geml J."/>
            <person name="Haridas S."/>
            <person name="Hughes K."/>
            <person name="Justo A."/>
            <person name="Karasinski D."/>
            <person name="Kautmanova I."/>
            <person name="Kiss B."/>
            <person name="Kocsube S."/>
            <person name="Kotiranta H."/>
            <person name="LaButti K.M."/>
            <person name="Lechner B.E."/>
            <person name="Liimatainen K."/>
            <person name="Lipzen A."/>
            <person name="Lukacs Z."/>
            <person name="Mihaltcheva S."/>
            <person name="Morgado L.N."/>
            <person name="Niskanen T."/>
            <person name="Noordeloos M.E."/>
            <person name="Ohm R.A."/>
            <person name="Ortiz-Santana B."/>
            <person name="Ovrebo C."/>
            <person name="Racz N."/>
            <person name="Riley R."/>
            <person name="Savchenko A."/>
            <person name="Shiryaev A."/>
            <person name="Soop K."/>
            <person name="Spirin V."/>
            <person name="Szebenyi C."/>
            <person name="Tomsovsky M."/>
            <person name="Tulloss R.E."/>
            <person name="Uehling J."/>
            <person name="Grigoriev I.V."/>
            <person name="Vagvolgyi C."/>
            <person name="Papp T."/>
            <person name="Martin F.M."/>
            <person name="Miettinen O."/>
            <person name="Hibbett D.S."/>
            <person name="Nagy L.G."/>
        </authorList>
    </citation>
    <scope>NUCLEOTIDE SEQUENCE [LARGE SCALE GENOMIC DNA]</scope>
    <source>
        <strain evidence="2 3">CBS 962.96</strain>
    </source>
</reference>
<dbReference type="AlphaFoldDB" id="A0A4S8LCQ4"/>
<evidence type="ECO:0000256" key="1">
    <source>
        <dbReference type="SAM" id="MobiDB-lite"/>
    </source>
</evidence>
<proteinExistence type="predicted"/>
<organism evidence="2 3">
    <name type="scientific">Dendrothele bispora (strain CBS 962.96)</name>
    <dbReference type="NCBI Taxonomy" id="1314807"/>
    <lineage>
        <taxon>Eukaryota</taxon>
        <taxon>Fungi</taxon>
        <taxon>Dikarya</taxon>
        <taxon>Basidiomycota</taxon>
        <taxon>Agaricomycotina</taxon>
        <taxon>Agaricomycetes</taxon>
        <taxon>Agaricomycetidae</taxon>
        <taxon>Agaricales</taxon>
        <taxon>Agaricales incertae sedis</taxon>
        <taxon>Dendrothele</taxon>
    </lineage>
</organism>
<evidence type="ECO:0000313" key="2">
    <source>
        <dbReference type="EMBL" id="THU86644.1"/>
    </source>
</evidence>
<protein>
    <submittedName>
        <fullName evidence="2">Uncharacterized protein</fullName>
    </submittedName>
</protein>
<feature type="region of interest" description="Disordered" evidence="1">
    <location>
        <begin position="1"/>
        <end position="26"/>
    </location>
</feature>
<gene>
    <name evidence="2" type="ORF">K435DRAFT_970187</name>
</gene>
<keyword evidence="3" id="KW-1185">Reference proteome</keyword>
<dbReference type="EMBL" id="ML179487">
    <property type="protein sequence ID" value="THU86644.1"/>
    <property type="molecule type" value="Genomic_DNA"/>
</dbReference>
<dbReference type="Proteomes" id="UP000297245">
    <property type="component" value="Unassembled WGS sequence"/>
</dbReference>
<name>A0A4S8LCQ4_DENBC</name>
<sequence length="163" mass="18088">MASLPEAVPSSIPREPKAKTKTNNTVEKKQPEDIITYYNTRSAGFPITFEVALEWANRILVQRKSKRLLTTAPTDRGNVLLTLDKAVKEAGGIECNFFGPPGPNGWEHYLLVMGEEVGNFYKINGEMPPGSELVDPEGEEIGKKLLAQEGIEHGPFTTCFYDF</sequence>
<dbReference type="OrthoDB" id="2855226at2759"/>